<name>A0A1M6KRM6_9BACE</name>
<gene>
    <name evidence="2" type="ORF">SAMN05444350_14025</name>
</gene>
<reference evidence="3" key="1">
    <citation type="submission" date="2016-11" db="EMBL/GenBank/DDBJ databases">
        <authorList>
            <person name="Varghese N."/>
            <person name="Submissions S."/>
        </authorList>
    </citation>
    <scope>NUCLEOTIDE SEQUENCE [LARGE SCALE GENOMIC DNA]</scope>
    <source>
        <strain evidence="3">DSM 26884</strain>
    </source>
</reference>
<protein>
    <submittedName>
        <fullName evidence="2">Uncharacterized protein</fullName>
    </submittedName>
</protein>
<accession>A0A1M6KRM6</accession>
<sequence length="45" mass="4923">MAIGRNANLPLDGGISDPEPKVNPPRLWKNLSEVLDVSGFFLNET</sequence>
<proteinExistence type="predicted"/>
<organism evidence="2 3">
    <name type="scientific">Bacteroides stercorirosoris</name>
    <dbReference type="NCBI Taxonomy" id="871324"/>
    <lineage>
        <taxon>Bacteria</taxon>
        <taxon>Pseudomonadati</taxon>
        <taxon>Bacteroidota</taxon>
        <taxon>Bacteroidia</taxon>
        <taxon>Bacteroidales</taxon>
        <taxon>Bacteroidaceae</taxon>
        <taxon>Bacteroides</taxon>
    </lineage>
</organism>
<evidence type="ECO:0000256" key="1">
    <source>
        <dbReference type="SAM" id="MobiDB-lite"/>
    </source>
</evidence>
<feature type="region of interest" description="Disordered" evidence="1">
    <location>
        <begin position="1"/>
        <end position="21"/>
    </location>
</feature>
<keyword evidence="3" id="KW-1185">Reference proteome</keyword>
<dbReference type="EMBL" id="FQZN01000040">
    <property type="protein sequence ID" value="SHJ61609.1"/>
    <property type="molecule type" value="Genomic_DNA"/>
</dbReference>
<evidence type="ECO:0000313" key="3">
    <source>
        <dbReference type="Proteomes" id="UP000184192"/>
    </source>
</evidence>
<dbReference type="AlphaFoldDB" id="A0A1M6KRM6"/>
<dbReference type="Proteomes" id="UP000184192">
    <property type="component" value="Unassembled WGS sequence"/>
</dbReference>
<evidence type="ECO:0000313" key="2">
    <source>
        <dbReference type="EMBL" id="SHJ61609.1"/>
    </source>
</evidence>